<proteinExistence type="predicted"/>
<protein>
    <submittedName>
        <fullName evidence="1">Leucine rich repeat (LRR) protein</fullName>
    </submittedName>
</protein>
<sequence length="490" mass="53641">MERLFFATFTKKLVLLFAILFSVVACKEDEEIILPPVLSIESIAVIPNEGGLIQIKYMVENPVEGQEVVLTTATEWVGEFDYSLEGVIQFNAEKSNQREERLGEITFSYEGAESVTIAISQDGNPIIVSNVGDDTDPTMNNLTASIIAVFGEDYATTNESIVVVGSMNQADFNSLATFAHVDLSDVDIVGEITIHPSQPNVENAVPLFAFLPNFDPSQVNDKLKTLKLPNEATIVGAAALGKCIELEEVSLPDEVVRIDVQAFASCLKLKNIASWGKLEVIGVSAFSSCVELDNLELPNTLHTIHPQAFVSCTSLTEVVLPESMETIIGNVFAACSSLRSFSAPDHLDFSDAYYCFFRTALEEFEINSATKHIQTQFLMSTNLKSLDIPATVESLASEDGMVGSFADIQELTEITVHWTENIPTILPLVENPDKYNVPDSDFLGTFPEGFGLSKIVGIGNDKYTITIPKGTKEKYLEVAGWETYNLVEAE</sequence>
<dbReference type="OrthoDB" id="1014195at2"/>
<dbReference type="PANTHER" id="PTHR45661:SF3">
    <property type="entry name" value="IG-LIKE DOMAIN-CONTAINING PROTEIN"/>
    <property type="match status" value="1"/>
</dbReference>
<dbReference type="Pfam" id="PF13306">
    <property type="entry name" value="LRR_5"/>
    <property type="match status" value="1"/>
</dbReference>
<dbReference type="PROSITE" id="PS51257">
    <property type="entry name" value="PROKAR_LIPOPROTEIN"/>
    <property type="match status" value="1"/>
</dbReference>
<dbReference type="InterPro" id="IPR032675">
    <property type="entry name" value="LRR_dom_sf"/>
</dbReference>
<gene>
    <name evidence="1" type="ORF">BC781_102537</name>
</gene>
<dbReference type="PANTHER" id="PTHR45661">
    <property type="entry name" value="SURFACE ANTIGEN"/>
    <property type="match status" value="1"/>
</dbReference>
<dbReference type="InterPro" id="IPR026906">
    <property type="entry name" value="LRR_5"/>
</dbReference>
<dbReference type="Gene3D" id="3.80.10.10">
    <property type="entry name" value="Ribonuclease Inhibitor"/>
    <property type="match status" value="1"/>
</dbReference>
<keyword evidence="2" id="KW-1185">Reference proteome</keyword>
<dbReference type="InterPro" id="IPR053139">
    <property type="entry name" value="Surface_bspA-like"/>
</dbReference>
<accession>A0A315ZCE5</accession>
<organism evidence="1 2">
    <name type="scientific">Sediminitomix flava</name>
    <dbReference type="NCBI Taxonomy" id="379075"/>
    <lineage>
        <taxon>Bacteria</taxon>
        <taxon>Pseudomonadati</taxon>
        <taxon>Bacteroidota</taxon>
        <taxon>Cytophagia</taxon>
        <taxon>Cytophagales</taxon>
        <taxon>Flammeovirgaceae</taxon>
        <taxon>Sediminitomix</taxon>
    </lineage>
</organism>
<name>A0A315ZCE5_SEDFL</name>
<evidence type="ECO:0000313" key="2">
    <source>
        <dbReference type="Proteomes" id="UP000245535"/>
    </source>
</evidence>
<dbReference type="Proteomes" id="UP000245535">
    <property type="component" value="Unassembled WGS sequence"/>
</dbReference>
<reference evidence="1 2" key="1">
    <citation type="submission" date="2018-03" db="EMBL/GenBank/DDBJ databases">
        <title>Genomic Encyclopedia of Archaeal and Bacterial Type Strains, Phase II (KMG-II): from individual species to whole genera.</title>
        <authorList>
            <person name="Goeker M."/>
        </authorList>
    </citation>
    <scope>NUCLEOTIDE SEQUENCE [LARGE SCALE GENOMIC DNA]</scope>
    <source>
        <strain evidence="1 2">DSM 28229</strain>
    </source>
</reference>
<dbReference type="AlphaFoldDB" id="A0A315ZCE5"/>
<dbReference type="SUPFAM" id="SSF52058">
    <property type="entry name" value="L domain-like"/>
    <property type="match status" value="1"/>
</dbReference>
<comment type="caution">
    <text evidence="1">The sequence shown here is derived from an EMBL/GenBank/DDBJ whole genome shotgun (WGS) entry which is preliminary data.</text>
</comment>
<dbReference type="EMBL" id="QGDO01000002">
    <property type="protein sequence ID" value="PWJ42990.1"/>
    <property type="molecule type" value="Genomic_DNA"/>
</dbReference>
<evidence type="ECO:0000313" key="1">
    <source>
        <dbReference type="EMBL" id="PWJ42990.1"/>
    </source>
</evidence>
<dbReference type="RefSeq" id="WP_109617149.1">
    <property type="nucleotide sequence ID" value="NZ_QGDO01000002.1"/>
</dbReference>